<dbReference type="STRING" id="645517.A6F65_01443"/>
<dbReference type="GO" id="GO:0046933">
    <property type="term" value="F:proton-transporting ATP synthase activity, rotational mechanism"/>
    <property type="evidence" value="ECO:0007669"/>
    <property type="project" value="UniProtKB-UniRule"/>
</dbReference>
<evidence type="ECO:0000256" key="1">
    <source>
        <dbReference type="ARBA" id="ARBA00005513"/>
    </source>
</evidence>
<keyword evidence="2 13" id="KW-0813">Transport</keyword>
<dbReference type="AlphaFoldDB" id="A0A1C7D8H0"/>
<evidence type="ECO:0000256" key="11">
    <source>
        <dbReference type="ARBA" id="ARBA00025614"/>
    </source>
</evidence>
<comment type="function">
    <text evidence="11">Component of the F(0) channel, it forms part of the peripheral stalk, linking F(1) to F(0). The b'-subunit is a diverged and duplicated form of b found in plants and photosynthetic bacteria.</text>
</comment>
<dbReference type="HAMAP" id="MF_01398">
    <property type="entry name" value="ATP_synth_b_bprime"/>
    <property type="match status" value="1"/>
</dbReference>
<organism evidence="16 17">
    <name type="scientific">Paraurantiacibacter namhicola</name>
    <dbReference type="NCBI Taxonomy" id="645517"/>
    <lineage>
        <taxon>Bacteria</taxon>
        <taxon>Pseudomonadati</taxon>
        <taxon>Pseudomonadota</taxon>
        <taxon>Alphaproteobacteria</taxon>
        <taxon>Sphingomonadales</taxon>
        <taxon>Erythrobacteraceae</taxon>
        <taxon>Paraurantiacibacter</taxon>
    </lineage>
</organism>
<evidence type="ECO:0000256" key="3">
    <source>
        <dbReference type="ARBA" id="ARBA00022547"/>
    </source>
</evidence>
<gene>
    <name evidence="13 16" type="primary">atpF</name>
    <name evidence="16" type="ORF">A6F65_01443</name>
</gene>
<evidence type="ECO:0000256" key="4">
    <source>
        <dbReference type="ARBA" id="ARBA00022692"/>
    </source>
</evidence>
<evidence type="ECO:0000256" key="5">
    <source>
        <dbReference type="ARBA" id="ARBA00022781"/>
    </source>
</evidence>
<comment type="function">
    <text evidence="10 13">F(1)F(0) ATP synthase produces ATP from ADP in the presence of a proton or sodium gradient. F-type ATPases consist of two structural domains, F(1) containing the extramembraneous catalytic core and F(0) containing the membrane proton channel, linked together by a central stalk and a peripheral stalk. During catalysis, ATP synthesis in the catalytic domain of F(1) is coupled via a rotary mechanism of the central stalk subunits to proton translocation.</text>
</comment>
<comment type="subunit">
    <text evidence="13">F-type ATPases have 2 components, F(1) - the catalytic core - and F(0) - the membrane proton channel. F(1) has five subunits: alpha(3), beta(3), gamma(1), delta(1), epsilon(1). F(0) has three main subunits: a(1), b(2) and c(10-14). The alpha and beta chains form an alternating ring which encloses part of the gamma chain. F(1) is attached to F(0) by a central stalk formed by the gamma and epsilon chains, while a peripheral stalk is formed by the delta and b chains.</text>
</comment>
<feature type="coiled-coil region" evidence="15">
    <location>
        <begin position="70"/>
        <end position="152"/>
    </location>
</feature>
<feature type="transmembrane region" description="Helical" evidence="13">
    <location>
        <begin position="42"/>
        <end position="60"/>
    </location>
</feature>
<dbReference type="PANTHER" id="PTHR33445:SF1">
    <property type="entry name" value="ATP SYNTHASE SUBUNIT B"/>
    <property type="match status" value="1"/>
</dbReference>
<evidence type="ECO:0000256" key="8">
    <source>
        <dbReference type="ARBA" id="ARBA00023136"/>
    </source>
</evidence>
<evidence type="ECO:0000256" key="14">
    <source>
        <dbReference type="RuleBase" id="RU003848"/>
    </source>
</evidence>
<keyword evidence="17" id="KW-1185">Reference proteome</keyword>
<evidence type="ECO:0000256" key="7">
    <source>
        <dbReference type="ARBA" id="ARBA00023065"/>
    </source>
</evidence>
<evidence type="ECO:0000256" key="13">
    <source>
        <dbReference type="HAMAP-Rule" id="MF_01398"/>
    </source>
</evidence>
<dbReference type="EMBL" id="CP016545">
    <property type="protein sequence ID" value="ANU07748.1"/>
    <property type="molecule type" value="Genomic_DNA"/>
</dbReference>
<dbReference type="PANTHER" id="PTHR33445">
    <property type="entry name" value="ATP SYNTHASE SUBUNIT B', CHLOROPLASTIC"/>
    <property type="match status" value="1"/>
</dbReference>
<dbReference type="PATRIC" id="fig|645517.4.peg.1437"/>
<keyword evidence="13" id="KW-1003">Cell membrane</keyword>
<dbReference type="GO" id="GO:0005886">
    <property type="term" value="C:plasma membrane"/>
    <property type="evidence" value="ECO:0007669"/>
    <property type="project" value="UniProtKB-SubCell"/>
</dbReference>
<evidence type="ECO:0000256" key="12">
    <source>
        <dbReference type="ARBA" id="ARBA00037847"/>
    </source>
</evidence>
<reference evidence="16 17" key="1">
    <citation type="submission" date="2016-07" db="EMBL/GenBank/DDBJ databases">
        <title>Complete genome sequence of Altererythrobacter namhicola JCM 16345T, containing esterase-encoding genes.</title>
        <authorList>
            <person name="Cheng H."/>
            <person name="Wu Y.-H."/>
            <person name="Jian S.-L."/>
            <person name="Huo Y.-Y."/>
            <person name="Wang C.-S."/>
            <person name="Xu X.-W."/>
        </authorList>
    </citation>
    <scope>NUCLEOTIDE SEQUENCE [LARGE SCALE GENOMIC DNA]</scope>
    <source>
        <strain evidence="16 17">JCM 16345</strain>
    </source>
</reference>
<dbReference type="CDD" id="cd06503">
    <property type="entry name" value="ATP-synt_Fo_b"/>
    <property type="match status" value="1"/>
</dbReference>
<evidence type="ECO:0000256" key="15">
    <source>
        <dbReference type="SAM" id="Coils"/>
    </source>
</evidence>
<keyword evidence="15" id="KW-0175">Coiled coil</keyword>
<evidence type="ECO:0000256" key="10">
    <source>
        <dbReference type="ARBA" id="ARBA00025198"/>
    </source>
</evidence>
<sequence length="193" mass="20525">MAEQSDLPEVFATDAAETTATTTVDVGAGKHVEPELLGLAPYQWVSLSMVVLLLIAFFGAKVHKTIAGGLDNKIAAIRDQLEEAKTLRAEAEALRDEYASKIANAEKDAEAMLDNARVEADAIVAKAEADTKATIARRKQMAEDKIAAAERDAIQDLKARAADAATAASRKLIAEEMGAESDRAMVDSTIAQL</sequence>
<name>A0A1C7D8H0_9SPHN</name>
<dbReference type="GO" id="GO:0012505">
    <property type="term" value="C:endomembrane system"/>
    <property type="evidence" value="ECO:0007669"/>
    <property type="project" value="UniProtKB-SubCell"/>
</dbReference>
<dbReference type="InterPro" id="IPR002146">
    <property type="entry name" value="ATP_synth_b/b'su_bac/chlpt"/>
</dbReference>
<dbReference type="InterPro" id="IPR050059">
    <property type="entry name" value="ATP_synthase_B_chain"/>
</dbReference>
<dbReference type="Proteomes" id="UP000092698">
    <property type="component" value="Chromosome"/>
</dbReference>
<keyword evidence="5 13" id="KW-0375">Hydrogen ion transport</keyword>
<evidence type="ECO:0000256" key="6">
    <source>
        <dbReference type="ARBA" id="ARBA00022989"/>
    </source>
</evidence>
<accession>A0A1C7D8H0</accession>
<evidence type="ECO:0000313" key="17">
    <source>
        <dbReference type="Proteomes" id="UP000092698"/>
    </source>
</evidence>
<keyword evidence="6 13" id="KW-1133">Transmembrane helix</keyword>
<dbReference type="GO" id="GO:0046961">
    <property type="term" value="F:proton-transporting ATPase activity, rotational mechanism"/>
    <property type="evidence" value="ECO:0007669"/>
    <property type="project" value="TreeGrafter"/>
</dbReference>
<keyword evidence="7 13" id="KW-0406">Ion transport</keyword>
<evidence type="ECO:0000313" key="16">
    <source>
        <dbReference type="EMBL" id="ANU07748.1"/>
    </source>
</evidence>
<dbReference type="OrthoDB" id="7391503at2"/>
<proteinExistence type="inferred from homology"/>
<keyword evidence="3 13" id="KW-0138">CF(0)</keyword>
<comment type="subcellular location">
    <subcellularLocation>
        <location evidence="13">Cell membrane</location>
        <topology evidence="13">Single-pass membrane protein</topology>
    </subcellularLocation>
    <subcellularLocation>
        <location evidence="12">Endomembrane system</location>
        <topology evidence="12">Single-pass membrane protein</topology>
    </subcellularLocation>
</comment>
<comment type="similarity">
    <text evidence="1 13 14">Belongs to the ATPase B chain family.</text>
</comment>
<evidence type="ECO:0000256" key="2">
    <source>
        <dbReference type="ARBA" id="ARBA00022448"/>
    </source>
</evidence>
<protein>
    <recommendedName>
        <fullName evidence="13">ATP synthase subunit b</fullName>
    </recommendedName>
    <alternativeName>
        <fullName evidence="13">ATP synthase F(0) sector subunit b</fullName>
    </alternativeName>
    <alternativeName>
        <fullName evidence="13">ATPase subunit I</fullName>
    </alternativeName>
    <alternativeName>
        <fullName evidence="13">F-type ATPase subunit b</fullName>
        <shortName evidence="13">F-ATPase subunit b</shortName>
    </alternativeName>
</protein>
<dbReference type="GO" id="GO:0045259">
    <property type="term" value="C:proton-transporting ATP synthase complex"/>
    <property type="evidence" value="ECO:0007669"/>
    <property type="project" value="UniProtKB-KW"/>
</dbReference>
<dbReference type="RefSeq" id="WP_067787210.1">
    <property type="nucleotide sequence ID" value="NZ_CP016545.1"/>
</dbReference>
<dbReference type="Pfam" id="PF00430">
    <property type="entry name" value="ATP-synt_B"/>
    <property type="match status" value="1"/>
</dbReference>
<keyword evidence="4 13" id="KW-0812">Transmembrane</keyword>
<keyword evidence="8 13" id="KW-0472">Membrane</keyword>
<keyword evidence="9 13" id="KW-0066">ATP synthesis</keyword>
<evidence type="ECO:0000256" key="9">
    <source>
        <dbReference type="ARBA" id="ARBA00023310"/>
    </source>
</evidence>
<dbReference type="KEGG" id="anh:A6F65_01443"/>